<dbReference type="InterPro" id="IPR019734">
    <property type="entry name" value="TPR_rpt"/>
</dbReference>
<dbReference type="InterPro" id="IPR059106">
    <property type="entry name" value="WHD_MalT"/>
</dbReference>
<name>A0A0F9G5F1_9ZZZZ</name>
<dbReference type="InterPro" id="IPR011990">
    <property type="entry name" value="TPR-like_helical_dom_sf"/>
</dbReference>
<sequence>MKSEPAFVTKILVPRRRPDTVRRARLLDMLRRGRGGELAVLRAPAGFGKTTLLVDLAHEAGGGVCWLSLDEWDRDTATFLQYLRLSVLRRFDSAGAKSARARSTREPRLLLGELTSRIASHDEDTWIFLDDFHCLDGSEKVLGFLDYFAQRLPLNCRLFLASRSQPALPSLARLRLEGRATELGPAELAFTADEIKQYYRSARRQDISDGQVERISKSTQGWPAGVALFTDPGTLGEGRHETSVALSDYLAAEIFDRLPEKLHKFLLWTSVFDTLEASGCDAILHQEGSAQLLEILERENVPIMRVQGAVTEYRVHPLFRDFLRSKLRLDSPETFRRLNEDAGDWQADRSRASEAIWHFAQAEDWDQVATLILEEAPRAYKLGRWHTVVSWLEVVPSSELRGRSQLRLWEARILVRLGQADEALRVVSEAVGRLKESDSITLAEFETLQATALRVKGDVAWALSSCQRAVDLAAKANAPIDVLAEARKQLGQVLFIKGSFSEAAREFRSILDICEQRGDIEETAFVNGCLGSALGSLGKLPESIIHLEQGRQAWRKVGNVKE</sequence>
<dbReference type="PANTHER" id="PTHR47691:SF3">
    <property type="entry name" value="HTH-TYPE TRANSCRIPTIONAL REGULATOR RV0890C-RELATED"/>
    <property type="match status" value="1"/>
</dbReference>
<evidence type="ECO:0000259" key="1">
    <source>
        <dbReference type="Pfam" id="PF25873"/>
    </source>
</evidence>
<organism evidence="2">
    <name type="scientific">marine sediment metagenome</name>
    <dbReference type="NCBI Taxonomy" id="412755"/>
    <lineage>
        <taxon>unclassified sequences</taxon>
        <taxon>metagenomes</taxon>
        <taxon>ecological metagenomes</taxon>
    </lineage>
</organism>
<reference evidence="2" key="1">
    <citation type="journal article" date="2015" name="Nature">
        <title>Complex archaea that bridge the gap between prokaryotes and eukaryotes.</title>
        <authorList>
            <person name="Spang A."/>
            <person name="Saw J.H."/>
            <person name="Jorgensen S.L."/>
            <person name="Zaremba-Niedzwiedzka K."/>
            <person name="Martijn J."/>
            <person name="Lind A.E."/>
            <person name="van Eijk R."/>
            <person name="Schleper C."/>
            <person name="Guy L."/>
            <person name="Ettema T.J."/>
        </authorList>
    </citation>
    <scope>NUCLEOTIDE SEQUENCE</scope>
</reference>
<dbReference type="SUPFAM" id="SSF48452">
    <property type="entry name" value="TPR-like"/>
    <property type="match status" value="1"/>
</dbReference>
<dbReference type="Pfam" id="PF25873">
    <property type="entry name" value="WHD_MalT"/>
    <property type="match status" value="1"/>
</dbReference>
<dbReference type="Gene3D" id="3.40.50.300">
    <property type="entry name" value="P-loop containing nucleotide triphosphate hydrolases"/>
    <property type="match status" value="1"/>
</dbReference>
<protein>
    <recommendedName>
        <fullName evidence="1">MalT-like winged helix domain-containing protein</fullName>
    </recommendedName>
</protein>
<feature type="non-terminal residue" evidence="2">
    <location>
        <position position="562"/>
    </location>
</feature>
<gene>
    <name evidence="2" type="ORF">LCGC14_1869140</name>
</gene>
<accession>A0A0F9G5F1</accession>
<evidence type="ECO:0000313" key="2">
    <source>
        <dbReference type="EMBL" id="KKL93994.1"/>
    </source>
</evidence>
<feature type="domain" description="MalT-like winged helix" evidence="1">
    <location>
        <begin position="252"/>
        <end position="334"/>
    </location>
</feature>
<dbReference type="PROSITE" id="PS50005">
    <property type="entry name" value="TPR"/>
    <property type="match status" value="1"/>
</dbReference>
<dbReference type="SUPFAM" id="SSF52540">
    <property type="entry name" value="P-loop containing nucleoside triphosphate hydrolases"/>
    <property type="match status" value="1"/>
</dbReference>
<comment type="caution">
    <text evidence="2">The sequence shown here is derived from an EMBL/GenBank/DDBJ whole genome shotgun (WGS) entry which is preliminary data.</text>
</comment>
<proteinExistence type="predicted"/>
<dbReference type="AlphaFoldDB" id="A0A0F9G5F1"/>
<dbReference type="EMBL" id="LAZR01019044">
    <property type="protein sequence ID" value="KKL93994.1"/>
    <property type="molecule type" value="Genomic_DNA"/>
</dbReference>
<dbReference type="PANTHER" id="PTHR47691">
    <property type="entry name" value="REGULATOR-RELATED"/>
    <property type="match status" value="1"/>
</dbReference>
<dbReference type="Gene3D" id="1.25.40.10">
    <property type="entry name" value="Tetratricopeptide repeat domain"/>
    <property type="match status" value="1"/>
</dbReference>
<dbReference type="InterPro" id="IPR027417">
    <property type="entry name" value="P-loop_NTPase"/>
</dbReference>